<evidence type="ECO:0000256" key="12">
    <source>
        <dbReference type="ARBA" id="ARBA00048594"/>
    </source>
</evidence>
<gene>
    <name evidence="14" type="primary">gmk_2</name>
    <name evidence="14" type="ORF">ERS852470_01483</name>
</gene>
<evidence type="ECO:0000256" key="7">
    <source>
        <dbReference type="ARBA" id="ARBA00022679"/>
    </source>
</evidence>
<dbReference type="EC" id="2.7.4.8" evidence="4"/>
<dbReference type="FunFam" id="3.30.63.10:FF:000005">
    <property type="entry name" value="Guanylate kinase"/>
    <property type="match status" value="1"/>
</dbReference>
<comment type="similarity">
    <text evidence="3">Belongs to the guanylate kinase family.</text>
</comment>
<sequence>MNKLFILVGPSAAGKTLISNFLVHKDVNFLQNLINVVNDLDKSSMLENLNIAINTLEKSPFNKIITSTSRPPREKEIHGVDYYFYNKDEFEKKISNDDFLEYVENFGNYYGTCLESINNSLNIGNSIIVLDDKGAIKMKELLKSQAITIYLDIPVDVMEKRMNFRNDDPASMLTRTTNLHIMSYKNKADFIINVNKRIDFVLLDIIEIIKNTIAR</sequence>
<dbReference type="CDD" id="cd00071">
    <property type="entry name" value="GMPK"/>
    <property type="match status" value="1"/>
</dbReference>
<proteinExistence type="inferred from homology"/>
<comment type="function">
    <text evidence="1">Essential for recycling GMP and indirectly, cGMP.</text>
</comment>
<dbReference type="Gene3D" id="3.40.50.300">
    <property type="entry name" value="P-loop containing nucleotide triphosphate hydrolases"/>
    <property type="match status" value="1"/>
</dbReference>
<feature type="domain" description="Guanylate kinase-like" evidence="13">
    <location>
        <begin position="2"/>
        <end position="210"/>
    </location>
</feature>
<keyword evidence="6" id="KW-0963">Cytoplasm</keyword>
<dbReference type="InterPro" id="IPR008145">
    <property type="entry name" value="GK/Ca_channel_bsu"/>
</dbReference>
<organism evidence="14 15">
    <name type="scientific">Clostridium disporicum</name>
    <dbReference type="NCBI Taxonomy" id="84024"/>
    <lineage>
        <taxon>Bacteria</taxon>
        <taxon>Bacillati</taxon>
        <taxon>Bacillota</taxon>
        <taxon>Clostridia</taxon>
        <taxon>Eubacteriales</taxon>
        <taxon>Clostridiaceae</taxon>
        <taxon>Clostridium</taxon>
    </lineage>
</organism>
<evidence type="ECO:0000256" key="9">
    <source>
        <dbReference type="ARBA" id="ARBA00022777"/>
    </source>
</evidence>
<keyword evidence="8" id="KW-0547">Nucleotide-binding</keyword>
<dbReference type="InterPro" id="IPR008144">
    <property type="entry name" value="Guanylate_kin-like_dom"/>
</dbReference>
<keyword evidence="10" id="KW-0067">ATP-binding</keyword>
<dbReference type="Proteomes" id="UP000095558">
    <property type="component" value="Unassembled WGS sequence"/>
</dbReference>
<comment type="catalytic activity">
    <reaction evidence="12">
        <text>GMP + ATP = GDP + ADP</text>
        <dbReference type="Rhea" id="RHEA:20780"/>
        <dbReference type="ChEBI" id="CHEBI:30616"/>
        <dbReference type="ChEBI" id="CHEBI:58115"/>
        <dbReference type="ChEBI" id="CHEBI:58189"/>
        <dbReference type="ChEBI" id="CHEBI:456216"/>
        <dbReference type="EC" id="2.7.4.8"/>
    </reaction>
</comment>
<evidence type="ECO:0000313" key="14">
    <source>
        <dbReference type="EMBL" id="CUO11888.1"/>
    </source>
</evidence>
<evidence type="ECO:0000256" key="1">
    <source>
        <dbReference type="ARBA" id="ARBA00003531"/>
    </source>
</evidence>
<dbReference type="GeneID" id="83012384"/>
<dbReference type="RefSeq" id="WP_042399570.1">
    <property type="nucleotide sequence ID" value="NZ_CYYT01000004.1"/>
</dbReference>
<dbReference type="AlphaFoldDB" id="A0A174CJA4"/>
<evidence type="ECO:0000256" key="6">
    <source>
        <dbReference type="ARBA" id="ARBA00022490"/>
    </source>
</evidence>
<evidence type="ECO:0000256" key="11">
    <source>
        <dbReference type="ARBA" id="ARBA00030128"/>
    </source>
</evidence>
<evidence type="ECO:0000256" key="8">
    <source>
        <dbReference type="ARBA" id="ARBA00022741"/>
    </source>
</evidence>
<reference evidence="14 15" key="1">
    <citation type="submission" date="2015-09" db="EMBL/GenBank/DDBJ databases">
        <authorList>
            <consortium name="Pathogen Informatics"/>
        </authorList>
    </citation>
    <scope>NUCLEOTIDE SEQUENCE [LARGE SCALE GENOMIC DNA]</scope>
    <source>
        <strain evidence="14 15">2789STDY5834855</strain>
    </source>
</reference>
<evidence type="ECO:0000256" key="4">
    <source>
        <dbReference type="ARBA" id="ARBA00012961"/>
    </source>
</evidence>
<evidence type="ECO:0000256" key="10">
    <source>
        <dbReference type="ARBA" id="ARBA00022840"/>
    </source>
</evidence>
<comment type="subcellular location">
    <subcellularLocation>
        <location evidence="2">Cytoplasm</location>
    </subcellularLocation>
</comment>
<dbReference type="GO" id="GO:0005524">
    <property type="term" value="F:ATP binding"/>
    <property type="evidence" value="ECO:0007669"/>
    <property type="project" value="UniProtKB-KW"/>
</dbReference>
<evidence type="ECO:0000259" key="13">
    <source>
        <dbReference type="PROSITE" id="PS50052"/>
    </source>
</evidence>
<keyword evidence="9 14" id="KW-0418">Kinase</keyword>
<dbReference type="SUPFAM" id="SSF52540">
    <property type="entry name" value="P-loop containing nucleoside triphosphate hydrolases"/>
    <property type="match status" value="1"/>
</dbReference>
<dbReference type="PROSITE" id="PS50052">
    <property type="entry name" value="GUANYLATE_KINASE_2"/>
    <property type="match status" value="1"/>
</dbReference>
<dbReference type="EMBL" id="CYZV01000014">
    <property type="protein sequence ID" value="CUO11888.1"/>
    <property type="molecule type" value="Genomic_DNA"/>
</dbReference>
<accession>A0A174CJA4</accession>
<dbReference type="PANTHER" id="PTHR23117:SF13">
    <property type="entry name" value="GUANYLATE KINASE"/>
    <property type="match status" value="1"/>
</dbReference>
<keyword evidence="7 14" id="KW-0808">Transferase</keyword>
<dbReference type="PANTHER" id="PTHR23117">
    <property type="entry name" value="GUANYLATE KINASE-RELATED"/>
    <property type="match status" value="1"/>
</dbReference>
<dbReference type="InterPro" id="IPR027417">
    <property type="entry name" value="P-loop_NTPase"/>
</dbReference>
<name>A0A174CJA4_9CLOT</name>
<evidence type="ECO:0000256" key="2">
    <source>
        <dbReference type="ARBA" id="ARBA00004496"/>
    </source>
</evidence>
<dbReference type="Pfam" id="PF00625">
    <property type="entry name" value="Guanylate_kin"/>
    <property type="match status" value="1"/>
</dbReference>
<dbReference type="GO" id="GO:0004385">
    <property type="term" value="F:GMP kinase activity"/>
    <property type="evidence" value="ECO:0007669"/>
    <property type="project" value="UniProtKB-EC"/>
</dbReference>
<protein>
    <recommendedName>
        <fullName evidence="5">Guanylate kinase</fullName>
        <ecNumber evidence="4">2.7.4.8</ecNumber>
    </recommendedName>
    <alternativeName>
        <fullName evidence="11">GMP kinase</fullName>
    </alternativeName>
</protein>
<dbReference type="SMART" id="SM00072">
    <property type="entry name" value="GuKc"/>
    <property type="match status" value="1"/>
</dbReference>
<evidence type="ECO:0000256" key="5">
    <source>
        <dbReference type="ARBA" id="ARBA00016296"/>
    </source>
</evidence>
<dbReference type="GO" id="GO:0005829">
    <property type="term" value="C:cytosol"/>
    <property type="evidence" value="ECO:0007669"/>
    <property type="project" value="TreeGrafter"/>
</dbReference>
<evidence type="ECO:0000313" key="15">
    <source>
        <dbReference type="Proteomes" id="UP000095558"/>
    </source>
</evidence>
<evidence type="ECO:0000256" key="3">
    <source>
        <dbReference type="ARBA" id="ARBA00005790"/>
    </source>
</evidence>